<feature type="transmembrane region" description="Helical" evidence="2">
    <location>
        <begin position="224"/>
        <end position="243"/>
    </location>
</feature>
<feature type="transmembrane region" description="Helical" evidence="2">
    <location>
        <begin position="198"/>
        <end position="218"/>
    </location>
</feature>
<feature type="transmembrane region" description="Helical" evidence="2">
    <location>
        <begin position="114"/>
        <end position="134"/>
    </location>
</feature>
<feature type="transmembrane region" description="Helical" evidence="2">
    <location>
        <begin position="305"/>
        <end position="326"/>
    </location>
</feature>
<feature type="transmembrane region" description="Helical" evidence="2">
    <location>
        <begin position="660"/>
        <end position="682"/>
    </location>
</feature>
<feature type="compositionally biased region" description="Low complexity" evidence="1">
    <location>
        <begin position="45"/>
        <end position="69"/>
    </location>
</feature>
<feature type="transmembrane region" description="Helical" evidence="2">
    <location>
        <begin position="548"/>
        <end position="569"/>
    </location>
</feature>
<gene>
    <name evidence="3" type="ORF">R1Y80_05235</name>
</gene>
<dbReference type="RefSeq" id="WP_354596509.1">
    <property type="nucleotide sequence ID" value="NZ_CP136798.1"/>
</dbReference>
<name>A0AAU8K9N2_9ACTN</name>
<dbReference type="InterPro" id="IPR058062">
    <property type="entry name" value="SCO7613_C"/>
</dbReference>
<feature type="transmembrane region" description="Helical" evidence="2">
    <location>
        <begin position="711"/>
        <end position="730"/>
    </location>
</feature>
<dbReference type="EMBL" id="CP136798">
    <property type="protein sequence ID" value="XCN13079.1"/>
    <property type="molecule type" value="Genomic_DNA"/>
</dbReference>
<feature type="region of interest" description="Disordered" evidence="1">
    <location>
        <begin position="45"/>
        <end position="78"/>
    </location>
</feature>
<organism evidence="3">
    <name type="scientific">Streptomyces sp. JL1001</name>
    <dbReference type="NCBI Taxonomy" id="3078227"/>
    <lineage>
        <taxon>Bacteria</taxon>
        <taxon>Bacillati</taxon>
        <taxon>Actinomycetota</taxon>
        <taxon>Actinomycetes</taxon>
        <taxon>Kitasatosporales</taxon>
        <taxon>Streptomycetaceae</taxon>
        <taxon>Streptomyces</taxon>
    </lineage>
</organism>
<feature type="transmembrane region" description="Helical" evidence="2">
    <location>
        <begin position="410"/>
        <end position="433"/>
    </location>
</feature>
<feature type="transmembrane region" description="Helical" evidence="2">
    <location>
        <begin position="862"/>
        <end position="883"/>
    </location>
</feature>
<dbReference type="AlphaFoldDB" id="A0AAU8K9N2"/>
<protein>
    <recommendedName>
        <fullName evidence="4">Integral membrane protein</fullName>
    </recommendedName>
</protein>
<keyword evidence="2" id="KW-0472">Membrane</keyword>
<feature type="compositionally biased region" description="Gly residues" evidence="1">
    <location>
        <begin position="476"/>
        <end position="487"/>
    </location>
</feature>
<evidence type="ECO:0000256" key="2">
    <source>
        <dbReference type="SAM" id="Phobius"/>
    </source>
</evidence>
<feature type="transmembrane region" description="Helical" evidence="2">
    <location>
        <begin position="785"/>
        <end position="802"/>
    </location>
</feature>
<feature type="transmembrane region" description="Helical" evidence="2">
    <location>
        <begin position="250"/>
        <end position="272"/>
    </location>
</feature>
<feature type="compositionally biased region" description="Low complexity" evidence="1">
    <location>
        <begin position="464"/>
        <end position="475"/>
    </location>
</feature>
<feature type="transmembrane region" description="Helical" evidence="2">
    <location>
        <begin position="736"/>
        <end position="753"/>
    </location>
</feature>
<feature type="transmembrane region" description="Helical" evidence="2">
    <location>
        <begin position="889"/>
        <end position="909"/>
    </location>
</feature>
<reference evidence="3" key="1">
    <citation type="submission" date="2023-10" db="EMBL/GenBank/DDBJ databases">
        <title>Complete genome sequence of Streptomyces sp. JL1001.</title>
        <authorList>
            <person name="Jiang L."/>
        </authorList>
    </citation>
    <scope>NUCLEOTIDE SEQUENCE</scope>
    <source>
        <strain evidence="3">JL1001</strain>
    </source>
</reference>
<feature type="region of interest" description="Disordered" evidence="1">
    <location>
        <begin position="452"/>
        <end position="520"/>
    </location>
</feature>
<keyword evidence="2" id="KW-0812">Transmembrane</keyword>
<evidence type="ECO:0008006" key="4">
    <source>
        <dbReference type="Google" id="ProtNLM"/>
    </source>
</evidence>
<feature type="transmembrane region" description="Helical" evidence="2">
    <location>
        <begin position="171"/>
        <end position="191"/>
    </location>
</feature>
<feature type="compositionally biased region" description="Gly residues" evidence="1">
    <location>
        <begin position="453"/>
        <end position="463"/>
    </location>
</feature>
<feature type="transmembrane region" description="Helical" evidence="2">
    <location>
        <begin position="278"/>
        <end position="298"/>
    </location>
</feature>
<feature type="transmembrane region" description="Helical" evidence="2">
    <location>
        <begin position="87"/>
        <end position="108"/>
    </location>
</feature>
<evidence type="ECO:0000313" key="3">
    <source>
        <dbReference type="EMBL" id="XCN13079.1"/>
    </source>
</evidence>
<feature type="transmembrane region" description="Helical" evidence="2">
    <location>
        <begin position="608"/>
        <end position="627"/>
    </location>
</feature>
<keyword evidence="2" id="KW-1133">Transmembrane helix</keyword>
<dbReference type="NCBIfam" id="NF047321">
    <property type="entry name" value="SCO7613_CTERM"/>
    <property type="match status" value="1"/>
</dbReference>
<feature type="transmembrane region" description="Helical" evidence="2">
    <location>
        <begin position="837"/>
        <end position="855"/>
    </location>
</feature>
<feature type="transmembrane region" description="Helical" evidence="2">
    <location>
        <begin position="575"/>
        <end position="596"/>
    </location>
</feature>
<feature type="transmembrane region" description="Helical" evidence="2">
    <location>
        <begin position="760"/>
        <end position="779"/>
    </location>
</feature>
<feature type="transmembrane region" description="Helical" evidence="2">
    <location>
        <begin position="361"/>
        <end position="390"/>
    </location>
</feature>
<sequence>MEHVPPPAEELARLDRELAELDARRAQLLTRRAWLLAALRPPAPTAAPGWNPSAWGAPAAGRPSAPAQPWGYVPPKQPSAPRSAQNVLLTLGGLLLTVAAVAFTLVSWGSMGIGGRSAVLAAVTVAALAAPAVLLRRGLTATAEALAALALVLTLLDAYAVHAVAAPDTDGLGFTAVTAAVLAALWTAYGLALGKLHLPVPAAVVLAQWPLLFGAWAAGAPALVVGWALLATAVLDGAIALWGKGTGVRVTACVGGSVMAFSALMVGLTLSVTASGPLGALAPGALLLTAAAAALAGAWRAPRGFARAGGVVAGLAVVAAVGGVPAAAVPEGWAVLAYLSAGLALTAVVRTRLPRNAAIGVLVASAAVVAGALAGALPGLAAVLLGPVTLLSDVWAGSPEGFRAALGSTLPWTGLAATPVVLAVSAGLLGAAYRWWPSLARIAAPLIAREEPGSGGGPAGAPGAGTPEAGGAAVPGAGGEPGAGTAGTVGTPAPGASGAEAPGAPGAAAPGASGAPHGTGAPWYAGGRAGTPWYAGGASAARRRPSGAALRGAAGAGAAVLGWGALLLAGAVLDVPYAVAVAGETVLVAGLLALAVRRAGNGRDPSAAVPVTALVVALAGAVSAGLLSLASEGASYAVFGALVALFAGAAVRAGAGVERAVFAVAATVGGTVLTGFAGRSLGLAPHEASPLILLVPALTVLFGARLRRNPVALPVELTGALGALVAVALAVPDAPFLALVLALCGVLAAGAAVRPERRPVAAYLAAALFVLATWVRLAASEVSFPEAYTLPVTMPALVVGFLRRRKDPEASSWTAYGPGLAATLLPSLAVAWTDPDWQRPLLLGVSALVITLLGARYRLQALLLLGGAVLALDGLHELAPYVVQVAGALPRWLPPALAGLLLLVVGATYEQRLRDARRLKDALGRMR</sequence>
<feature type="transmembrane region" description="Helical" evidence="2">
    <location>
        <begin position="688"/>
        <end position="704"/>
    </location>
</feature>
<evidence type="ECO:0000256" key="1">
    <source>
        <dbReference type="SAM" id="MobiDB-lite"/>
    </source>
</evidence>
<accession>A0AAU8K9N2</accession>
<feature type="compositionally biased region" description="Low complexity" evidence="1">
    <location>
        <begin position="488"/>
        <end position="520"/>
    </location>
</feature>
<feature type="transmembrane region" description="Helical" evidence="2">
    <location>
        <begin position="814"/>
        <end position="831"/>
    </location>
</feature>
<feature type="transmembrane region" description="Helical" evidence="2">
    <location>
        <begin position="332"/>
        <end position="349"/>
    </location>
</feature>
<feature type="transmembrane region" description="Helical" evidence="2">
    <location>
        <begin position="146"/>
        <end position="165"/>
    </location>
</feature>
<proteinExistence type="predicted"/>
<feature type="transmembrane region" description="Helical" evidence="2">
    <location>
        <begin position="633"/>
        <end position="653"/>
    </location>
</feature>